<name>A0A369QLF1_9BACT</name>
<feature type="domain" description="Periplasmic binding protein" evidence="5">
    <location>
        <begin position="50"/>
        <end position="309"/>
    </location>
</feature>
<keyword evidence="7" id="KW-1185">Reference proteome</keyword>
<dbReference type="PANTHER" id="PTHR46847">
    <property type="entry name" value="D-ALLOSE-BINDING PERIPLASMIC PROTEIN-RELATED"/>
    <property type="match status" value="1"/>
</dbReference>
<reference evidence="6 7" key="1">
    <citation type="submission" date="2018-04" db="EMBL/GenBank/DDBJ databases">
        <title>Adhaeribacter sp. HMF7616 genome sequencing and assembly.</title>
        <authorList>
            <person name="Kang H."/>
            <person name="Kang J."/>
            <person name="Cha I."/>
            <person name="Kim H."/>
            <person name="Joh K."/>
        </authorList>
    </citation>
    <scope>NUCLEOTIDE SEQUENCE [LARGE SCALE GENOMIC DNA]</scope>
    <source>
        <strain evidence="6 7">HMF7616</strain>
    </source>
</reference>
<dbReference type="Proteomes" id="UP000253919">
    <property type="component" value="Unassembled WGS sequence"/>
</dbReference>
<dbReference type="EMBL" id="QASA01000001">
    <property type="protein sequence ID" value="RDC64475.1"/>
    <property type="molecule type" value="Genomic_DNA"/>
</dbReference>
<dbReference type="InterPro" id="IPR025997">
    <property type="entry name" value="SBP_2_dom"/>
</dbReference>
<evidence type="ECO:0000313" key="7">
    <source>
        <dbReference type="Proteomes" id="UP000253919"/>
    </source>
</evidence>
<proteinExistence type="inferred from homology"/>
<comment type="similarity">
    <text evidence="2">Belongs to the bacterial solute-binding protein 2 family.</text>
</comment>
<dbReference type="RefSeq" id="WP_115373624.1">
    <property type="nucleotide sequence ID" value="NZ_QASA01000001.1"/>
</dbReference>
<dbReference type="GO" id="GO:0030246">
    <property type="term" value="F:carbohydrate binding"/>
    <property type="evidence" value="ECO:0007669"/>
    <property type="project" value="UniProtKB-ARBA"/>
</dbReference>
<evidence type="ECO:0000259" key="5">
    <source>
        <dbReference type="Pfam" id="PF13407"/>
    </source>
</evidence>
<evidence type="ECO:0000256" key="1">
    <source>
        <dbReference type="ARBA" id="ARBA00004196"/>
    </source>
</evidence>
<dbReference type="Gene3D" id="3.40.50.2300">
    <property type="match status" value="2"/>
</dbReference>
<comment type="caution">
    <text evidence="6">The sequence shown here is derived from an EMBL/GenBank/DDBJ whole genome shotgun (WGS) entry which is preliminary data.</text>
</comment>
<dbReference type="OrthoDB" id="569491at2"/>
<sequence>MIINRNNFLKKSLALGFWALTATFTACNNNSSTSQESGSTAKAAGEPLKIAVIPKGATHNYWKSVHAGAMKAAKELGNVEVLWQGPQKEDDRQMQIQVVQNFISRGVNGIVLAPLDERSLVPPVKAALNRKIPVVIFDSDLAAKDYASYVATDNLAGGKLCAKRLAELTGGKGNIILLRYSEGSASTHAREEGFLAGMQEYAPNAKIVSSNQYAGATMEKAFQASQNLINRFANVDGVFCPNESSTQGMLRALQTAGKAGKVKLVGFDSNETLVAALNNGTIQGLALQDPFNMGYLGVKTAVSVIRGEKFEKHIDTGITMATKENINEPAIKTLLTPDLKTWLNE</sequence>
<dbReference type="InterPro" id="IPR028082">
    <property type="entry name" value="Peripla_BP_I"/>
</dbReference>
<dbReference type="GO" id="GO:0030313">
    <property type="term" value="C:cell envelope"/>
    <property type="evidence" value="ECO:0007669"/>
    <property type="project" value="UniProtKB-SubCell"/>
</dbReference>
<evidence type="ECO:0000256" key="4">
    <source>
        <dbReference type="SAM" id="SignalP"/>
    </source>
</evidence>
<accession>A0A369QLF1</accession>
<dbReference type="PANTHER" id="PTHR46847:SF1">
    <property type="entry name" value="D-ALLOSE-BINDING PERIPLASMIC PROTEIN-RELATED"/>
    <property type="match status" value="1"/>
</dbReference>
<evidence type="ECO:0000256" key="3">
    <source>
        <dbReference type="ARBA" id="ARBA00022729"/>
    </source>
</evidence>
<dbReference type="PROSITE" id="PS51257">
    <property type="entry name" value="PROKAR_LIPOPROTEIN"/>
    <property type="match status" value="1"/>
</dbReference>
<dbReference type="SUPFAM" id="SSF53822">
    <property type="entry name" value="Periplasmic binding protein-like I"/>
    <property type="match status" value="1"/>
</dbReference>
<dbReference type="AlphaFoldDB" id="A0A369QLF1"/>
<feature type="chain" id="PRO_5016744307" evidence="4">
    <location>
        <begin position="27"/>
        <end position="345"/>
    </location>
</feature>
<evidence type="ECO:0000313" key="6">
    <source>
        <dbReference type="EMBL" id="RDC64475.1"/>
    </source>
</evidence>
<gene>
    <name evidence="6" type="ORF">AHMF7616_03089</name>
</gene>
<keyword evidence="3 4" id="KW-0732">Signal</keyword>
<protein>
    <submittedName>
        <fullName evidence="6">D-ribose-binding protein</fullName>
    </submittedName>
</protein>
<dbReference type="Pfam" id="PF13407">
    <property type="entry name" value="Peripla_BP_4"/>
    <property type="match status" value="1"/>
</dbReference>
<feature type="signal peptide" evidence="4">
    <location>
        <begin position="1"/>
        <end position="26"/>
    </location>
</feature>
<organism evidence="6 7">
    <name type="scientific">Adhaeribacter pallidiroseus</name>
    <dbReference type="NCBI Taxonomy" id="2072847"/>
    <lineage>
        <taxon>Bacteria</taxon>
        <taxon>Pseudomonadati</taxon>
        <taxon>Bacteroidota</taxon>
        <taxon>Cytophagia</taxon>
        <taxon>Cytophagales</taxon>
        <taxon>Hymenobacteraceae</taxon>
        <taxon>Adhaeribacter</taxon>
    </lineage>
</organism>
<comment type="subcellular location">
    <subcellularLocation>
        <location evidence="1">Cell envelope</location>
    </subcellularLocation>
</comment>
<dbReference type="CDD" id="cd20004">
    <property type="entry name" value="PBP1_ABC_sugar_binding-like"/>
    <property type="match status" value="1"/>
</dbReference>
<evidence type="ECO:0000256" key="2">
    <source>
        <dbReference type="ARBA" id="ARBA00007639"/>
    </source>
</evidence>